<accession>A0A5C8ZXR1</accession>
<comment type="caution">
    <text evidence="1">The sequence shown here is derived from an EMBL/GenBank/DDBJ whole genome shotgun (WGS) entry which is preliminary data.</text>
</comment>
<evidence type="ECO:0000313" key="2">
    <source>
        <dbReference type="Proteomes" id="UP000321039"/>
    </source>
</evidence>
<keyword evidence="2" id="KW-1185">Reference proteome</keyword>
<dbReference type="EMBL" id="VRZA01000005">
    <property type="protein sequence ID" value="TXS92011.1"/>
    <property type="molecule type" value="Genomic_DNA"/>
</dbReference>
<gene>
    <name evidence="1" type="ORF">FV139_14900</name>
</gene>
<name>A0A5C8ZXR1_9GAMM</name>
<dbReference type="Proteomes" id="UP000321039">
    <property type="component" value="Unassembled WGS sequence"/>
</dbReference>
<sequence>MRSILFAVLTLVPLWGYPAPENRLGDFEYWQQSEGWWLGNNSYMDGQMNYRVKQYHTITGIAVEDGKVVETEYKFFPPGEGSAFASGGKVGADRGIEIITISEHARADSAGTVRQVSIRPDLAGSNGMETRLVAPDSAIRRVLDPVSGYEHYRQFISLNPRDKRYVINMGLVSESADEHADIGSLRGFAVSRAERIAADRVESERARLRVLHAVGGTVSSAPDGTRTVEVYEDPEG</sequence>
<dbReference type="RefSeq" id="WP_148069250.1">
    <property type="nucleotide sequence ID" value="NZ_VRZA01000005.1"/>
</dbReference>
<proteinExistence type="predicted"/>
<reference evidence="1 2" key="1">
    <citation type="submission" date="2019-08" db="EMBL/GenBank/DDBJ databases">
        <title>Parahaliea maris sp. nov., isolated from the surface seawater.</title>
        <authorList>
            <person name="Liu Y."/>
        </authorList>
    </citation>
    <scope>NUCLEOTIDE SEQUENCE [LARGE SCALE GENOMIC DNA]</scope>
    <source>
        <strain evidence="1 2">HSLHS9</strain>
    </source>
</reference>
<evidence type="ECO:0000313" key="1">
    <source>
        <dbReference type="EMBL" id="TXS92011.1"/>
    </source>
</evidence>
<organism evidence="1 2">
    <name type="scientific">Parahaliea maris</name>
    <dbReference type="NCBI Taxonomy" id="2716870"/>
    <lineage>
        <taxon>Bacteria</taxon>
        <taxon>Pseudomonadati</taxon>
        <taxon>Pseudomonadota</taxon>
        <taxon>Gammaproteobacteria</taxon>
        <taxon>Cellvibrionales</taxon>
        <taxon>Halieaceae</taxon>
        <taxon>Parahaliea</taxon>
    </lineage>
</organism>
<protein>
    <submittedName>
        <fullName evidence="1">Uncharacterized protein</fullName>
    </submittedName>
</protein>
<dbReference type="AlphaFoldDB" id="A0A5C8ZXR1"/>